<dbReference type="RefSeq" id="WP_070175164.1">
    <property type="nucleotide sequence ID" value="NZ_BMJR01000006.1"/>
</dbReference>
<organism evidence="9 10">
    <name type="scientific">Alteromonas lipolytica</name>
    <dbReference type="NCBI Taxonomy" id="1856405"/>
    <lineage>
        <taxon>Bacteria</taxon>
        <taxon>Pseudomonadati</taxon>
        <taxon>Pseudomonadota</taxon>
        <taxon>Gammaproteobacteria</taxon>
        <taxon>Alteromonadales</taxon>
        <taxon>Alteromonadaceae</taxon>
        <taxon>Alteromonas/Salinimonas group</taxon>
        <taxon>Alteromonas</taxon>
    </lineage>
</organism>
<name>A0A1E8FHK7_9ALTE</name>
<dbReference type="SUPFAM" id="SSF46626">
    <property type="entry name" value="Cytochrome c"/>
    <property type="match status" value="1"/>
</dbReference>
<evidence type="ECO:0000256" key="1">
    <source>
        <dbReference type="ARBA" id="ARBA00022448"/>
    </source>
</evidence>
<dbReference type="PANTHER" id="PTHR40942">
    <property type="match status" value="1"/>
</dbReference>
<dbReference type="InterPro" id="IPR009056">
    <property type="entry name" value="Cyt_c-like_dom"/>
</dbReference>
<dbReference type="Gene3D" id="1.10.760.10">
    <property type="entry name" value="Cytochrome c-like domain"/>
    <property type="match status" value="1"/>
</dbReference>
<dbReference type="InterPro" id="IPR036909">
    <property type="entry name" value="Cyt_c-like_dom_sf"/>
</dbReference>
<dbReference type="STRING" id="1856405.BFC17_11665"/>
<keyword evidence="5 6" id="KW-0408">Iron</keyword>
<dbReference type="AlphaFoldDB" id="A0A1E8FHK7"/>
<evidence type="ECO:0000313" key="10">
    <source>
        <dbReference type="Proteomes" id="UP000176037"/>
    </source>
</evidence>
<feature type="signal peptide" evidence="7">
    <location>
        <begin position="1"/>
        <end position="21"/>
    </location>
</feature>
<sequence length="130" mass="13391">MKLKTWLGMGAVVLAAFAVNAQEMSDEAIKERIKPVGSVHVAGAAAAAPAGAMSGEDVYNKACVACHAAGVLGAPRVNNAADWAPRLDQGFDTVLSHAINGFNAMPPRGTCASCSDDDIKAAIEYMTSEL</sequence>
<dbReference type="PRINTS" id="PR00607">
    <property type="entry name" value="CYTCHROMECIE"/>
</dbReference>
<dbReference type="PROSITE" id="PS51007">
    <property type="entry name" value="CYTC"/>
    <property type="match status" value="1"/>
</dbReference>
<dbReference type="InterPro" id="IPR002323">
    <property type="entry name" value="Cyt_CIE"/>
</dbReference>
<evidence type="ECO:0000256" key="6">
    <source>
        <dbReference type="PROSITE-ProRule" id="PRU00433"/>
    </source>
</evidence>
<proteinExistence type="predicted"/>
<dbReference type="GO" id="GO:0005506">
    <property type="term" value="F:iron ion binding"/>
    <property type="evidence" value="ECO:0007669"/>
    <property type="project" value="InterPro"/>
</dbReference>
<dbReference type="Pfam" id="PF13442">
    <property type="entry name" value="Cytochrome_CBB3"/>
    <property type="match status" value="1"/>
</dbReference>
<feature type="domain" description="Cytochrome c" evidence="8">
    <location>
        <begin position="50"/>
        <end position="130"/>
    </location>
</feature>
<dbReference type="PANTHER" id="PTHR40942:SF4">
    <property type="entry name" value="CYTOCHROME C5"/>
    <property type="match status" value="1"/>
</dbReference>
<evidence type="ECO:0000256" key="4">
    <source>
        <dbReference type="ARBA" id="ARBA00022982"/>
    </source>
</evidence>
<evidence type="ECO:0000259" key="8">
    <source>
        <dbReference type="PROSITE" id="PS51007"/>
    </source>
</evidence>
<protein>
    <submittedName>
        <fullName evidence="9">Cytochrome C</fullName>
    </submittedName>
</protein>
<evidence type="ECO:0000256" key="2">
    <source>
        <dbReference type="ARBA" id="ARBA00022617"/>
    </source>
</evidence>
<keyword evidence="4" id="KW-0249">Electron transport</keyword>
<comment type="caution">
    <text evidence="9">The sequence shown here is derived from an EMBL/GenBank/DDBJ whole genome shotgun (WGS) entry which is preliminary data.</text>
</comment>
<keyword evidence="2 6" id="KW-0349">Heme</keyword>
<dbReference type="EMBL" id="MJIC01000009">
    <property type="protein sequence ID" value="OFI35420.1"/>
    <property type="molecule type" value="Genomic_DNA"/>
</dbReference>
<evidence type="ECO:0000256" key="3">
    <source>
        <dbReference type="ARBA" id="ARBA00022723"/>
    </source>
</evidence>
<accession>A0A1E8FHK7</accession>
<evidence type="ECO:0000256" key="5">
    <source>
        <dbReference type="ARBA" id="ARBA00023004"/>
    </source>
</evidence>
<dbReference type="GO" id="GO:0009055">
    <property type="term" value="F:electron transfer activity"/>
    <property type="evidence" value="ECO:0007669"/>
    <property type="project" value="InterPro"/>
</dbReference>
<feature type="chain" id="PRO_5009214253" evidence="7">
    <location>
        <begin position="22"/>
        <end position="130"/>
    </location>
</feature>
<dbReference type="Proteomes" id="UP000176037">
    <property type="component" value="Unassembled WGS sequence"/>
</dbReference>
<keyword evidence="10" id="KW-1185">Reference proteome</keyword>
<evidence type="ECO:0000256" key="7">
    <source>
        <dbReference type="SAM" id="SignalP"/>
    </source>
</evidence>
<reference evidence="9 10" key="1">
    <citation type="submission" date="2016-09" db="EMBL/GenBank/DDBJ databases">
        <title>Alteromonas lipolytica, a new species isolated from sea water.</title>
        <authorList>
            <person name="Wu Y.-H."/>
            <person name="Cheng H."/>
            <person name="Xu X.-W."/>
        </authorList>
    </citation>
    <scope>NUCLEOTIDE SEQUENCE [LARGE SCALE GENOMIC DNA]</scope>
    <source>
        <strain evidence="9 10">JW12</strain>
    </source>
</reference>
<dbReference type="GO" id="GO:0020037">
    <property type="term" value="F:heme binding"/>
    <property type="evidence" value="ECO:0007669"/>
    <property type="project" value="InterPro"/>
</dbReference>
<evidence type="ECO:0000313" key="9">
    <source>
        <dbReference type="EMBL" id="OFI35420.1"/>
    </source>
</evidence>
<keyword evidence="3 6" id="KW-0479">Metal-binding</keyword>
<keyword evidence="7" id="KW-0732">Signal</keyword>
<gene>
    <name evidence="9" type="ORF">BFC17_11665</name>
</gene>
<dbReference type="OrthoDB" id="9814708at2"/>
<keyword evidence="1" id="KW-0813">Transport</keyword>